<accession>A0ABY7FPX2</accession>
<dbReference type="EMBL" id="CP111024">
    <property type="protein sequence ID" value="WAR24280.1"/>
    <property type="molecule type" value="Genomic_DNA"/>
</dbReference>
<proteinExistence type="inferred from homology"/>
<dbReference type="Gene3D" id="3.30.1140.40">
    <property type="entry name" value="Tctex-1"/>
    <property type="match status" value="1"/>
</dbReference>
<dbReference type="CDD" id="cd21451">
    <property type="entry name" value="DLC-like_TCTEX1D"/>
    <property type="match status" value="1"/>
</dbReference>
<organism evidence="2 3">
    <name type="scientific">Mya arenaria</name>
    <name type="common">Soft-shell clam</name>
    <dbReference type="NCBI Taxonomy" id="6604"/>
    <lineage>
        <taxon>Eukaryota</taxon>
        <taxon>Metazoa</taxon>
        <taxon>Spiralia</taxon>
        <taxon>Lophotrochozoa</taxon>
        <taxon>Mollusca</taxon>
        <taxon>Bivalvia</taxon>
        <taxon>Autobranchia</taxon>
        <taxon>Heteroconchia</taxon>
        <taxon>Euheterodonta</taxon>
        <taxon>Imparidentia</taxon>
        <taxon>Neoheterodontei</taxon>
        <taxon>Myida</taxon>
        <taxon>Myoidea</taxon>
        <taxon>Myidae</taxon>
        <taxon>Mya</taxon>
    </lineage>
</organism>
<dbReference type="InterPro" id="IPR038586">
    <property type="entry name" value="Tctex-1-like_sf"/>
</dbReference>
<keyword evidence="3" id="KW-1185">Reference proteome</keyword>
<name>A0ABY7FPX2_MYAAR</name>
<reference evidence="2" key="1">
    <citation type="submission" date="2022-11" db="EMBL/GenBank/DDBJ databases">
        <title>Centuries of genome instability and evolution in soft-shell clam transmissible cancer (bioRxiv).</title>
        <authorList>
            <person name="Hart S.F.M."/>
            <person name="Yonemitsu M.A."/>
            <person name="Giersch R.M."/>
            <person name="Beal B.F."/>
            <person name="Arriagada G."/>
            <person name="Davis B.W."/>
            <person name="Ostrander E.A."/>
            <person name="Goff S.P."/>
            <person name="Metzger M.J."/>
        </authorList>
    </citation>
    <scope>NUCLEOTIDE SEQUENCE</scope>
    <source>
        <strain evidence="2">MELC-2E11</strain>
        <tissue evidence="2">Siphon/mantle</tissue>
    </source>
</reference>
<comment type="similarity">
    <text evidence="1">Belongs to the dynein light chain Tctex-type family.</text>
</comment>
<evidence type="ECO:0000256" key="1">
    <source>
        <dbReference type="ARBA" id="ARBA00005361"/>
    </source>
</evidence>
<dbReference type="Pfam" id="PF03645">
    <property type="entry name" value="Tctex-1"/>
    <property type="match status" value="1"/>
</dbReference>
<protein>
    <submittedName>
        <fullName evidence="2">TC1D1-like protein</fullName>
    </submittedName>
</protein>
<evidence type="ECO:0000313" key="3">
    <source>
        <dbReference type="Proteomes" id="UP001164746"/>
    </source>
</evidence>
<dbReference type="Proteomes" id="UP001164746">
    <property type="component" value="Chromosome 13"/>
</dbReference>
<sequence length="138" mass="15602">MTALGKPASSLFSVPTHRELQTHGSSVTSYAWEPHEESQRKAKKVYYENTYKMEPPEKFRSDKVKPIIEKVLATNLEGRKYDPIECSILSKALSDDIKQQIQDNLFGDFGPEERPGGQCGQSILVGRRQGQFCNRLLA</sequence>
<gene>
    <name evidence="2" type="ORF">MAR_037949</name>
</gene>
<evidence type="ECO:0000313" key="2">
    <source>
        <dbReference type="EMBL" id="WAR24280.1"/>
    </source>
</evidence>
<dbReference type="InterPro" id="IPR005334">
    <property type="entry name" value="Tctex-1-like"/>
</dbReference>